<feature type="binding site" evidence="11">
    <location>
        <position position="213"/>
    </location>
    <ligand>
        <name>phosphate</name>
        <dbReference type="ChEBI" id="CHEBI:43474"/>
    </ligand>
</feature>
<feature type="binding site" evidence="11">
    <location>
        <begin position="82"/>
        <end position="84"/>
    </location>
    <ligand>
        <name>phosphate</name>
        <dbReference type="ChEBI" id="CHEBI:43474"/>
    </ligand>
</feature>
<evidence type="ECO:0000313" key="13">
    <source>
        <dbReference type="EMBL" id="HIU47314.1"/>
    </source>
</evidence>
<reference evidence="13" key="2">
    <citation type="journal article" date="2021" name="PeerJ">
        <title>Extensive microbial diversity within the chicken gut microbiome revealed by metagenomics and culture.</title>
        <authorList>
            <person name="Gilroy R."/>
            <person name="Ravi A."/>
            <person name="Getino M."/>
            <person name="Pursley I."/>
            <person name="Horton D.L."/>
            <person name="Alikhan N.F."/>
            <person name="Baker D."/>
            <person name="Gharbi K."/>
            <person name="Hall N."/>
            <person name="Watson M."/>
            <person name="Adriaenssens E.M."/>
            <person name="Foster-Nyarko E."/>
            <person name="Jarju S."/>
            <person name="Secka A."/>
            <person name="Antonio M."/>
            <person name="Oren A."/>
            <person name="Chaudhuri R.R."/>
            <person name="La Ragione R."/>
            <person name="Hildebrand F."/>
            <person name="Pallen M.J."/>
        </authorList>
    </citation>
    <scope>NUCLEOTIDE SEQUENCE</scope>
    <source>
        <strain evidence="13">ChiSxjej2B14-8506</strain>
    </source>
</reference>
<evidence type="ECO:0000313" key="14">
    <source>
        <dbReference type="Proteomes" id="UP000824123"/>
    </source>
</evidence>
<feature type="binding site" evidence="11">
    <location>
        <position position="31"/>
    </location>
    <ligand>
        <name>phosphate</name>
        <dbReference type="ChEBI" id="CHEBI:43474"/>
    </ligand>
</feature>
<evidence type="ECO:0000256" key="11">
    <source>
        <dbReference type="PIRSR" id="PIRSR000477-2"/>
    </source>
</evidence>
<dbReference type="PANTHER" id="PTHR11904">
    <property type="entry name" value="METHYLTHIOADENOSINE/PURINE NUCLEOSIDE PHOSPHORYLASE"/>
    <property type="match status" value="1"/>
</dbReference>
<dbReference type="InterPro" id="IPR000845">
    <property type="entry name" value="Nucleoside_phosphorylase_d"/>
</dbReference>
<evidence type="ECO:0000256" key="6">
    <source>
        <dbReference type="ARBA" id="ARBA00013834"/>
    </source>
</evidence>
<feature type="domain" description="Nucleoside phosphorylase" evidence="12">
    <location>
        <begin position="25"/>
        <end position="271"/>
    </location>
</feature>
<dbReference type="NCBIfam" id="TIGR01700">
    <property type="entry name" value="PNPH"/>
    <property type="match status" value="1"/>
</dbReference>
<dbReference type="EC" id="2.4.2.1" evidence="5 10"/>
<dbReference type="InterPro" id="IPR011269">
    <property type="entry name" value="PUNP"/>
</dbReference>
<dbReference type="SUPFAM" id="SSF53167">
    <property type="entry name" value="Purine and uridine phosphorylases"/>
    <property type="match status" value="1"/>
</dbReference>
<comment type="caution">
    <text evidence="13">The sequence shown here is derived from an EMBL/GenBank/DDBJ whole genome shotgun (WGS) entry which is preliminary data.</text>
</comment>
<dbReference type="Gene3D" id="3.40.50.1580">
    <property type="entry name" value="Nucleoside phosphorylase domain"/>
    <property type="match status" value="1"/>
</dbReference>
<feature type="binding site" evidence="11">
    <location>
        <position position="194"/>
    </location>
    <ligand>
        <name>a purine D-ribonucleoside</name>
        <dbReference type="ChEBI" id="CHEBI:142355"/>
    </ligand>
</feature>
<dbReference type="Pfam" id="PF01048">
    <property type="entry name" value="PNP_UDP_1"/>
    <property type="match status" value="1"/>
</dbReference>
<feature type="binding site" evidence="11">
    <location>
        <position position="62"/>
    </location>
    <ligand>
        <name>phosphate</name>
        <dbReference type="ChEBI" id="CHEBI:43474"/>
    </ligand>
</feature>
<comment type="pathway">
    <text evidence="2 10">Purine metabolism; purine nucleoside salvage.</text>
</comment>
<comment type="function">
    <text evidence="1">The purine nucleoside phosphorylases catalyze the phosphorolytic breakdown of the N-glycosidic bond in the beta-(deoxy)ribonucleoside molecules, with the formation of the corresponding free purine bases and pentose-1-phosphate. Cleaves guanosine, inosine, 2'-deoxyguanosine and 2'-deoxyinosine.</text>
</comment>
<dbReference type="CDD" id="cd09009">
    <property type="entry name" value="PNP-EcPNPII_like"/>
    <property type="match status" value="1"/>
</dbReference>
<dbReference type="NCBIfam" id="NF006054">
    <property type="entry name" value="PRK08202.1"/>
    <property type="match status" value="1"/>
</dbReference>
<dbReference type="GO" id="GO:0005737">
    <property type="term" value="C:cytoplasm"/>
    <property type="evidence" value="ECO:0007669"/>
    <property type="project" value="TreeGrafter"/>
</dbReference>
<evidence type="ECO:0000256" key="2">
    <source>
        <dbReference type="ARBA" id="ARBA00005058"/>
    </source>
</evidence>
<dbReference type="PANTHER" id="PTHR11904:SF9">
    <property type="entry name" value="PURINE NUCLEOSIDE PHOSPHORYLASE-RELATED"/>
    <property type="match status" value="1"/>
</dbReference>
<comment type="catalytic activity">
    <reaction evidence="9">
        <text>a purine 2'-deoxy-D-ribonucleoside + phosphate = a purine nucleobase + 2-deoxy-alpha-D-ribose 1-phosphate</text>
        <dbReference type="Rhea" id="RHEA:36431"/>
        <dbReference type="ChEBI" id="CHEBI:26386"/>
        <dbReference type="ChEBI" id="CHEBI:43474"/>
        <dbReference type="ChEBI" id="CHEBI:57259"/>
        <dbReference type="ChEBI" id="CHEBI:142361"/>
        <dbReference type="EC" id="2.4.2.1"/>
    </reaction>
</comment>
<sequence length="274" mass="29523">MSDILNRIDEAARHIEELAGGRPALAIVLGSGLGDALDFMTVERRVPYADIPGFLIPTISGHAGELVIGRAGGKLIAAMRGRFHMYEGHSLEDIVLPVRALIRAGAQRLLLTCAAGGVNLNYRPGDFMLISDHLNLTGRNPLTGPNEPELGPRFPDMTYAYDRELRALAQECASRLGMSIRQGVYAWLPGPSYETPAEIRMLRTLGADAVGMSTVPEVIAARHMGARVLGISCITNMAAGVCDQTLSHEEVTEVSHRAANDFQRLMAAIVEAIV</sequence>
<evidence type="ECO:0000259" key="12">
    <source>
        <dbReference type="Pfam" id="PF01048"/>
    </source>
</evidence>
<evidence type="ECO:0000256" key="1">
    <source>
        <dbReference type="ARBA" id="ARBA00002678"/>
    </source>
</evidence>
<dbReference type="Proteomes" id="UP000824123">
    <property type="component" value="Unassembled WGS sequence"/>
</dbReference>
<protein>
    <recommendedName>
        <fullName evidence="6 10">Purine nucleoside phosphorylase</fullName>
        <ecNumber evidence="5 10">2.4.2.1</ecNumber>
    </recommendedName>
    <alternativeName>
        <fullName evidence="10">Inosine-guanosine phosphorylase</fullName>
    </alternativeName>
</protein>
<evidence type="ECO:0000256" key="3">
    <source>
        <dbReference type="ARBA" id="ARBA00006751"/>
    </source>
</evidence>
<proteinExistence type="inferred from homology"/>
<dbReference type="GO" id="GO:0004731">
    <property type="term" value="F:purine-nucleoside phosphorylase activity"/>
    <property type="evidence" value="ECO:0007669"/>
    <property type="project" value="UniProtKB-EC"/>
</dbReference>
<dbReference type="InterPro" id="IPR011270">
    <property type="entry name" value="Pur_Nuc_Pase_Ino/Guo-sp"/>
</dbReference>
<keyword evidence="8 10" id="KW-0808">Transferase</keyword>
<evidence type="ECO:0000256" key="5">
    <source>
        <dbReference type="ARBA" id="ARBA00011886"/>
    </source>
</evidence>
<evidence type="ECO:0000256" key="8">
    <source>
        <dbReference type="ARBA" id="ARBA00022679"/>
    </source>
</evidence>
<dbReference type="NCBIfam" id="TIGR01697">
    <property type="entry name" value="PNPH-PUNA-XAPA"/>
    <property type="match status" value="1"/>
</dbReference>
<dbReference type="GO" id="GO:0009116">
    <property type="term" value="P:nucleoside metabolic process"/>
    <property type="evidence" value="ECO:0007669"/>
    <property type="project" value="InterPro"/>
</dbReference>
<feature type="binding site" evidence="11">
    <location>
        <position position="114"/>
    </location>
    <ligand>
        <name>phosphate</name>
        <dbReference type="ChEBI" id="CHEBI:43474"/>
    </ligand>
</feature>
<name>A0A9D1S4U2_9FIRM</name>
<evidence type="ECO:0000256" key="10">
    <source>
        <dbReference type="PIRNR" id="PIRNR000477"/>
    </source>
</evidence>
<comment type="subunit">
    <text evidence="4">Homotrimer.</text>
</comment>
<dbReference type="EMBL" id="DVNK01000052">
    <property type="protein sequence ID" value="HIU47314.1"/>
    <property type="molecule type" value="Genomic_DNA"/>
</dbReference>
<comment type="similarity">
    <text evidence="3 10">Belongs to the PNP/MTAP phosphorylase family.</text>
</comment>
<dbReference type="AlphaFoldDB" id="A0A9D1S4U2"/>
<evidence type="ECO:0000256" key="4">
    <source>
        <dbReference type="ARBA" id="ARBA00011233"/>
    </source>
</evidence>
<dbReference type="NCBIfam" id="TIGR01698">
    <property type="entry name" value="PUNP"/>
    <property type="match status" value="1"/>
</dbReference>
<keyword evidence="7 10" id="KW-0328">Glycosyltransferase</keyword>
<dbReference type="InterPro" id="IPR011268">
    <property type="entry name" value="Purine_phosphorylase"/>
</dbReference>
<gene>
    <name evidence="13" type="ORF">IAC59_08690</name>
</gene>
<dbReference type="PIRSF" id="PIRSF000477">
    <property type="entry name" value="PurNPase"/>
    <property type="match status" value="1"/>
</dbReference>
<accession>A0A9D1S4U2</accession>
<evidence type="ECO:0000256" key="7">
    <source>
        <dbReference type="ARBA" id="ARBA00022676"/>
    </source>
</evidence>
<organism evidence="13 14">
    <name type="scientific">Candidatus Fimadaptatus faecigallinarum</name>
    <dbReference type="NCBI Taxonomy" id="2840814"/>
    <lineage>
        <taxon>Bacteria</taxon>
        <taxon>Bacillati</taxon>
        <taxon>Bacillota</taxon>
        <taxon>Clostridia</taxon>
        <taxon>Eubacteriales</taxon>
        <taxon>Candidatus Fimadaptatus</taxon>
    </lineage>
</organism>
<evidence type="ECO:0000256" key="9">
    <source>
        <dbReference type="ARBA" id="ARBA00048556"/>
    </source>
</evidence>
<feature type="binding site" evidence="11">
    <location>
        <position position="236"/>
    </location>
    <ligand>
        <name>a purine D-ribonucleoside</name>
        <dbReference type="ChEBI" id="CHEBI:142355"/>
    </ligand>
</feature>
<dbReference type="InterPro" id="IPR035994">
    <property type="entry name" value="Nucleoside_phosphorylase_sf"/>
</dbReference>
<reference evidence="13" key="1">
    <citation type="submission" date="2020-10" db="EMBL/GenBank/DDBJ databases">
        <authorList>
            <person name="Gilroy R."/>
        </authorList>
    </citation>
    <scope>NUCLEOTIDE SEQUENCE</scope>
    <source>
        <strain evidence="13">ChiSxjej2B14-8506</strain>
    </source>
</reference>